<evidence type="ECO:0000256" key="4">
    <source>
        <dbReference type="PIRSR" id="PIRSR640255-1"/>
    </source>
</evidence>
<keyword evidence="5" id="KW-0479">Metal-binding</keyword>
<keyword evidence="3 8" id="KW-0378">Hydrolase</keyword>
<evidence type="ECO:0000256" key="2">
    <source>
        <dbReference type="ARBA" id="ARBA00022722"/>
    </source>
</evidence>
<feature type="binding site" evidence="5">
    <location>
        <position position="301"/>
    </location>
    <ligand>
        <name>Mg(2+)</name>
        <dbReference type="ChEBI" id="CHEBI:18420"/>
        <note>catalytic</note>
    </ligand>
</feature>
<evidence type="ECO:0000256" key="3">
    <source>
        <dbReference type="ARBA" id="ARBA00022759"/>
    </source>
</evidence>
<dbReference type="PANTHER" id="PTHR13966:SF19">
    <property type="entry name" value="NUCLEASE EXOG, MITOCHONDRIAL"/>
    <property type="match status" value="1"/>
</dbReference>
<evidence type="ECO:0000256" key="6">
    <source>
        <dbReference type="SAM" id="SignalP"/>
    </source>
</evidence>
<dbReference type="InterPro" id="IPR044929">
    <property type="entry name" value="DNA/RNA_non-sp_Endonuclease_sf"/>
</dbReference>
<keyword evidence="6" id="KW-0732">Signal</keyword>
<dbReference type="FunFam" id="3.40.570.10:FF:000007">
    <property type="entry name" value="Alkaline nuclease"/>
    <property type="match status" value="1"/>
</dbReference>
<dbReference type="GO" id="GO:0004521">
    <property type="term" value="F:RNA endonuclease activity"/>
    <property type="evidence" value="ECO:0007669"/>
    <property type="project" value="TreeGrafter"/>
</dbReference>
<dbReference type="GO" id="GO:0006309">
    <property type="term" value="P:apoptotic DNA fragmentation"/>
    <property type="evidence" value="ECO:0007669"/>
    <property type="project" value="TreeGrafter"/>
</dbReference>
<feature type="chain" id="PRO_5028228778" evidence="6">
    <location>
        <begin position="20"/>
        <end position="447"/>
    </location>
</feature>
<organism evidence="8">
    <name type="scientific">Spodoptera litura</name>
    <name type="common">Asian cotton leafworm</name>
    <dbReference type="NCBI Taxonomy" id="69820"/>
    <lineage>
        <taxon>Eukaryota</taxon>
        <taxon>Metazoa</taxon>
        <taxon>Ecdysozoa</taxon>
        <taxon>Arthropoda</taxon>
        <taxon>Hexapoda</taxon>
        <taxon>Insecta</taxon>
        <taxon>Pterygota</taxon>
        <taxon>Neoptera</taxon>
        <taxon>Endopterygota</taxon>
        <taxon>Lepidoptera</taxon>
        <taxon>Glossata</taxon>
        <taxon>Ditrysia</taxon>
        <taxon>Noctuoidea</taxon>
        <taxon>Noctuidae</taxon>
        <taxon>Amphipyrinae</taxon>
        <taxon>Spodoptera</taxon>
    </lineage>
</organism>
<feature type="domain" description="DNA/RNA non-specific endonuclease/pyrophosphatase/phosphodiesterase" evidence="7">
    <location>
        <begin position="186"/>
        <end position="430"/>
    </location>
</feature>
<dbReference type="Gene3D" id="3.40.570.10">
    <property type="entry name" value="Extracellular Endonuclease, subunit A"/>
    <property type="match status" value="1"/>
</dbReference>
<dbReference type="GO" id="GO:0005743">
    <property type="term" value="C:mitochondrial inner membrane"/>
    <property type="evidence" value="ECO:0007669"/>
    <property type="project" value="TreeGrafter"/>
</dbReference>
<dbReference type="CDD" id="cd00091">
    <property type="entry name" value="NUC"/>
    <property type="match status" value="1"/>
</dbReference>
<evidence type="ECO:0000259" key="7">
    <source>
        <dbReference type="SMART" id="SM00892"/>
    </source>
</evidence>
<dbReference type="GO" id="GO:0046872">
    <property type="term" value="F:metal ion binding"/>
    <property type="evidence" value="ECO:0007669"/>
    <property type="project" value="UniProtKB-KW"/>
</dbReference>
<keyword evidence="2" id="KW-0540">Nuclease</keyword>
<dbReference type="InterPro" id="IPR040255">
    <property type="entry name" value="Non-specific_endonuclease"/>
</dbReference>
<evidence type="ECO:0000313" key="8">
    <source>
        <dbReference type="EMBL" id="QJD55611.1"/>
    </source>
</evidence>
<dbReference type="PANTHER" id="PTHR13966">
    <property type="entry name" value="ENDONUCLEASE RELATED"/>
    <property type="match status" value="1"/>
</dbReference>
<dbReference type="AlphaFoldDB" id="A0A7D3SQ65"/>
<protein>
    <submittedName>
        <fullName evidence="8">DNA/RNA non-specific endonuclease</fullName>
    </submittedName>
</protein>
<comment type="similarity">
    <text evidence="1">Belongs to the DNA/RNA non-specific endonuclease family.</text>
</comment>
<dbReference type="GO" id="GO:0005634">
    <property type="term" value="C:nucleus"/>
    <property type="evidence" value="ECO:0007669"/>
    <property type="project" value="TreeGrafter"/>
</dbReference>
<evidence type="ECO:0000256" key="5">
    <source>
        <dbReference type="PIRSR" id="PIRSR640255-2"/>
    </source>
</evidence>
<feature type="active site" description="Proton acceptor" evidence="4">
    <location>
        <position position="271"/>
    </location>
</feature>
<name>A0A7D3SQ65_SPOLT</name>
<sequence>MARLLVALVVTLVAVTALSKEIPDPSDLAFVLSENDFEDYLDSWLELKTEANRLSTIFLRSQSGCTLDVNKDLGHPQPVYLNNNTYLTPTGATGKINLYSGEQVTIACPGSKRSIVHPNIAASVATATAVCVNNDLVAGAGWLNGIGAFSGLTCSSNPTHEALATNETCYNNNLVIRVGFTVEGIFYPLYWSCFDERRLEVLYVWYEQNPPNAVYQTGVNRPNFAAGTFYPGVPVNDLYKQEQQKRTIADVVGNELANKYLTTRQYLSRGHLAAKTDFIYASGQRASFYFINAAPQWQPFNAGNWNSLEQKLRERIGKAGYNTVVYTGTFGVTQLRDENDRLVDIYLYTDANNNPQIPVPLYYYKVVYDASRGLGTAFVSINNPYYTESEVRALTFCTDRCRNNSAFSWLNWKPDNIDIGYSFCCTVDDFRRTVPHLPPFTVIDLLS</sequence>
<reference evidence="8" key="1">
    <citation type="submission" date="2019-03" db="EMBL/GenBank/DDBJ databases">
        <authorList>
            <person name="Peng Y."/>
            <person name="Han Z."/>
        </authorList>
    </citation>
    <scope>NUCLEOTIDE SEQUENCE</scope>
</reference>
<accession>A0A7D3SQ65</accession>
<evidence type="ECO:0000256" key="1">
    <source>
        <dbReference type="ARBA" id="ARBA00010052"/>
    </source>
</evidence>
<dbReference type="EMBL" id="MK640215">
    <property type="protein sequence ID" value="QJD55611.1"/>
    <property type="molecule type" value="mRNA"/>
</dbReference>
<dbReference type="InterPro" id="IPR001604">
    <property type="entry name" value="Endo_G_ENPP1-like_dom"/>
</dbReference>
<gene>
    <name evidence="8" type="primary">dsRNase4</name>
</gene>
<dbReference type="SMART" id="SM00892">
    <property type="entry name" value="Endonuclease_NS"/>
    <property type="match status" value="1"/>
</dbReference>
<dbReference type="GO" id="GO:0000014">
    <property type="term" value="F:single-stranded DNA endodeoxyribonuclease activity"/>
    <property type="evidence" value="ECO:0007669"/>
    <property type="project" value="TreeGrafter"/>
</dbReference>
<keyword evidence="3 8" id="KW-0255">Endonuclease</keyword>
<proteinExistence type="evidence at transcript level"/>
<dbReference type="GO" id="GO:0003676">
    <property type="term" value="F:nucleic acid binding"/>
    <property type="evidence" value="ECO:0007669"/>
    <property type="project" value="InterPro"/>
</dbReference>
<dbReference type="InterPro" id="IPR044925">
    <property type="entry name" value="His-Me_finger_sf"/>
</dbReference>
<feature type="signal peptide" evidence="6">
    <location>
        <begin position="1"/>
        <end position="19"/>
    </location>
</feature>
<dbReference type="Pfam" id="PF01223">
    <property type="entry name" value="Endonuclease_NS"/>
    <property type="match status" value="1"/>
</dbReference>
<dbReference type="SUPFAM" id="SSF54060">
    <property type="entry name" value="His-Me finger endonucleases"/>
    <property type="match status" value="1"/>
</dbReference>